<evidence type="ECO:0000313" key="4">
    <source>
        <dbReference type="Proteomes" id="UP000646827"/>
    </source>
</evidence>
<dbReference type="PRINTS" id="PR00081">
    <property type="entry name" value="GDHRDH"/>
</dbReference>
<sequence length="282" mass="31248">MEQQLNGKVAVITGGSRGIGQAVAADFVKKGIKVVIGDIRDTEGEAVVKELNKCANERVAVYKHTDVALYKDNIELFQTAEDTFGAVDIAILNAGIGTNCNTIFAPLDDRRDDHLFEVDVFGVIKATASTCSFQTPPAMGTYNAAKHAVAGWVRTLDWMPKVNGIRVNAVCPAWVDTDLLTNFGERGVEPYWEVADALPRAKMETVVKAFLTLIQDESKTGSTMLVLPDGIEEFPRPPVFESSVNDATNRALEKYQYTMVDRYKQELKEALERYEHDARRKI</sequence>
<dbReference type="Proteomes" id="UP000646827">
    <property type="component" value="Unassembled WGS sequence"/>
</dbReference>
<dbReference type="InterPro" id="IPR036291">
    <property type="entry name" value="NAD(P)-bd_dom_sf"/>
</dbReference>
<dbReference type="AlphaFoldDB" id="A0A8H7SHF8"/>
<dbReference type="OrthoDB" id="5840532at2759"/>
<reference evidence="3 4" key="1">
    <citation type="submission" date="2020-12" db="EMBL/GenBank/DDBJ databases">
        <title>Metabolic potential, ecology and presence of endohyphal bacteria is reflected in genomic diversity of Mucoromycotina.</title>
        <authorList>
            <person name="Muszewska A."/>
            <person name="Okrasinska A."/>
            <person name="Steczkiewicz K."/>
            <person name="Drgas O."/>
            <person name="Orlowska M."/>
            <person name="Perlinska-Lenart U."/>
            <person name="Aleksandrzak-Piekarczyk T."/>
            <person name="Szatraj K."/>
            <person name="Zielenkiewicz U."/>
            <person name="Pilsyk S."/>
            <person name="Malc E."/>
            <person name="Mieczkowski P."/>
            <person name="Kruszewska J.S."/>
            <person name="Biernat P."/>
            <person name="Pawlowska J."/>
        </authorList>
    </citation>
    <scope>NUCLEOTIDE SEQUENCE [LARGE SCALE GENOMIC DNA]</scope>
    <source>
        <strain evidence="3 4">CBS 142.35</strain>
    </source>
</reference>
<evidence type="ECO:0000256" key="1">
    <source>
        <dbReference type="ARBA" id="ARBA00006484"/>
    </source>
</evidence>
<keyword evidence="2" id="KW-0560">Oxidoreductase</keyword>
<evidence type="ECO:0000256" key="2">
    <source>
        <dbReference type="ARBA" id="ARBA00023002"/>
    </source>
</evidence>
<proteinExistence type="inferred from homology"/>
<comment type="similarity">
    <text evidence="1">Belongs to the short-chain dehydrogenases/reductases (SDR) family.</text>
</comment>
<dbReference type="InterPro" id="IPR002347">
    <property type="entry name" value="SDR_fam"/>
</dbReference>
<dbReference type="SUPFAM" id="SSF51735">
    <property type="entry name" value="NAD(P)-binding Rossmann-fold domains"/>
    <property type="match status" value="1"/>
</dbReference>
<dbReference type="Gene3D" id="3.40.50.720">
    <property type="entry name" value="NAD(P)-binding Rossmann-like Domain"/>
    <property type="match status" value="2"/>
</dbReference>
<protein>
    <submittedName>
        <fullName evidence="3">Uncharacterized protein</fullName>
    </submittedName>
</protein>
<gene>
    <name evidence="3" type="ORF">INT45_011108</name>
</gene>
<accession>A0A8H7SHF8</accession>
<dbReference type="PANTHER" id="PTHR43180:SF33">
    <property type="entry name" value="15-HYDROXYPROSTAGLANDIN DEHYDROGENASE [NAD(+)]-LIKE"/>
    <property type="match status" value="1"/>
</dbReference>
<dbReference type="EMBL" id="JAEPRB010000001">
    <property type="protein sequence ID" value="KAG2228316.1"/>
    <property type="molecule type" value="Genomic_DNA"/>
</dbReference>
<dbReference type="PANTHER" id="PTHR43180">
    <property type="entry name" value="3-OXOACYL-(ACYL-CARRIER-PROTEIN) REDUCTASE (AFU_ORTHOLOGUE AFUA_6G11210)"/>
    <property type="match status" value="1"/>
</dbReference>
<keyword evidence="4" id="KW-1185">Reference proteome</keyword>
<name>A0A8H7SHF8_9FUNG</name>
<dbReference type="Pfam" id="PF00106">
    <property type="entry name" value="adh_short"/>
    <property type="match status" value="1"/>
</dbReference>
<dbReference type="GO" id="GO:0016491">
    <property type="term" value="F:oxidoreductase activity"/>
    <property type="evidence" value="ECO:0007669"/>
    <property type="project" value="UniProtKB-KW"/>
</dbReference>
<organism evidence="3 4">
    <name type="scientific">Circinella minor</name>
    <dbReference type="NCBI Taxonomy" id="1195481"/>
    <lineage>
        <taxon>Eukaryota</taxon>
        <taxon>Fungi</taxon>
        <taxon>Fungi incertae sedis</taxon>
        <taxon>Mucoromycota</taxon>
        <taxon>Mucoromycotina</taxon>
        <taxon>Mucoromycetes</taxon>
        <taxon>Mucorales</taxon>
        <taxon>Lichtheimiaceae</taxon>
        <taxon>Circinella</taxon>
    </lineage>
</organism>
<evidence type="ECO:0000313" key="3">
    <source>
        <dbReference type="EMBL" id="KAG2228316.1"/>
    </source>
</evidence>
<comment type="caution">
    <text evidence="3">The sequence shown here is derived from an EMBL/GenBank/DDBJ whole genome shotgun (WGS) entry which is preliminary data.</text>
</comment>